<protein>
    <recommendedName>
        <fullName evidence="5">DUF1700 domain-containing protein</fullName>
    </recommendedName>
</protein>
<feature type="region of interest" description="Disordered" evidence="1">
    <location>
        <begin position="49"/>
        <end position="76"/>
    </location>
</feature>
<proteinExistence type="predicted"/>
<gene>
    <name evidence="3" type="ORF">CCMP2556_LOCUS36460</name>
</gene>
<accession>A0ABP0PE03</accession>
<feature type="transmembrane region" description="Helical" evidence="2">
    <location>
        <begin position="126"/>
        <end position="147"/>
    </location>
</feature>
<evidence type="ECO:0000256" key="2">
    <source>
        <dbReference type="SAM" id="Phobius"/>
    </source>
</evidence>
<keyword evidence="2" id="KW-1133">Transmembrane helix</keyword>
<reference evidence="3 4" key="1">
    <citation type="submission" date="2024-02" db="EMBL/GenBank/DDBJ databases">
        <authorList>
            <person name="Chen Y."/>
            <person name="Shah S."/>
            <person name="Dougan E. K."/>
            <person name="Thang M."/>
            <person name="Chan C."/>
        </authorList>
    </citation>
    <scope>NUCLEOTIDE SEQUENCE [LARGE SCALE GENOMIC DNA]</scope>
</reference>
<comment type="caution">
    <text evidence="3">The sequence shown here is derived from an EMBL/GenBank/DDBJ whole genome shotgun (WGS) entry which is preliminary data.</text>
</comment>
<evidence type="ECO:0000256" key="1">
    <source>
        <dbReference type="SAM" id="MobiDB-lite"/>
    </source>
</evidence>
<organism evidence="3 4">
    <name type="scientific">Durusdinium trenchii</name>
    <dbReference type="NCBI Taxonomy" id="1381693"/>
    <lineage>
        <taxon>Eukaryota</taxon>
        <taxon>Sar</taxon>
        <taxon>Alveolata</taxon>
        <taxon>Dinophyceae</taxon>
        <taxon>Suessiales</taxon>
        <taxon>Symbiodiniaceae</taxon>
        <taxon>Durusdinium</taxon>
    </lineage>
</organism>
<feature type="compositionally biased region" description="Basic and acidic residues" evidence="1">
    <location>
        <begin position="58"/>
        <end position="76"/>
    </location>
</feature>
<sequence length="235" mass="25551">MKGHGPELKRDLNGAMLKVSGLVQKLLQGSPEEKQAAKEAIMAMPDTVPALSEEEEAEATKKAQEFEKEADEHRGDLEAAFDQVEKEGDEVIESEADDSDSALQIGFDPDEEPNPVMLVGHAITPISIGLVIATVLIGATGLLAVFYTWLLAIGYFILGLFVCFIPAFILDDFDPGMCMSKFLAFPFHAIKYLAKGAWRLGKKLVNGTKSAYRNWRGKDTSGTVEEGDDSPTPDS</sequence>
<keyword evidence="2" id="KW-0812">Transmembrane</keyword>
<dbReference type="Proteomes" id="UP001642484">
    <property type="component" value="Unassembled WGS sequence"/>
</dbReference>
<keyword evidence="2" id="KW-0472">Membrane</keyword>
<name>A0ABP0PE03_9DINO</name>
<evidence type="ECO:0000313" key="4">
    <source>
        <dbReference type="Proteomes" id="UP001642484"/>
    </source>
</evidence>
<evidence type="ECO:0000313" key="3">
    <source>
        <dbReference type="EMBL" id="CAK9073981.1"/>
    </source>
</evidence>
<dbReference type="EMBL" id="CAXAMN010022951">
    <property type="protein sequence ID" value="CAK9073981.1"/>
    <property type="molecule type" value="Genomic_DNA"/>
</dbReference>
<evidence type="ECO:0008006" key="5">
    <source>
        <dbReference type="Google" id="ProtNLM"/>
    </source>
</evidence>
<keyword evidence="4" id="KW-1185">Reference proteome</keyword>
<feature type="transmembrane region" description="Helical" evidence="2">
    <location>
        <begin position="153"/>
        <end position="170"/>
    </location>
</feature>